<dbReference type="InterPro" id="IPR003369">
    <property type="entry name" value="TatA/B/E"/>
</dbReference>
<comment type="subcellular location">
    <subcellularLocation>
        <location evidence="1">Cell membrane</location>
        <topology evidence="1">Single-pass membrane protein</topology>
    </subcellularLocation>
</comment>
<dbReference type="EMBL" id="LAZR01004392">
    <property type="protein sequence ID" value="KKN09016.1"/>
    <property type="molecule type" value="Genomic_DNA"/>
</dbReference>
<keyword evidence="3" id="KW-1003">Cell membrane</keyword>
<evidence type="ECO:0000313" key="10">
    <source>
        <dbReference type="EMBL" id="KKN09016.1"/>
    </source>
</evidence>
<dbReference type="GO" id="GO:0005886">
    <property type="term" value="C:plasma membrane"/>
    <property type="evidence" value="ECO:0007669"/>
    <property type="project" value="UniProtKB-SubCell"/>
</dbReference>
<proteinExistence type="inferred from homology"/>
<keyword evidence="2" id="KW-0813">Transport</keyword>
<evidence type="ECO:0000256" key="8">
    <source>
        <dbReference type="ARBA" id="ARBA00023136"/>
    </source>
</evidence>
<keyword evidence="8" id="KW-0472">Membrane</keyword>
<dbReference type="Pfam" id="PF02416">
    <property type="entry name" value="TatA_B_E"/>
    <property type="match status" value="1"/>
</dbReference>
<keyword evidence="5" id="KW-0653">Protein transport</keyword>
<protein>
    <recommendedName>
        <fullName evidence="11">Sec-independent protein translocase protein TatA</fullName>
    </recommendedName>
</protein>
<reference evidence="10" key="1">
    <citation type="journal article" date="2015" name="Nature">
        <title>Complex archaea that bridge the gap between prokaryotes and eukaryotes.</title>
        <authorList>
            <person name="Spang A."/>
            <person name="Saw J.H."/>
            <person name="Jorgensen S.L."/>
            <person name="Zaremba-Niedzwiedzka K."/>
            <person name="Martijn J."/>
            <person name="Lind A.E."/>
            <person name="van Eijk R."/>
            <person name="Schleper C."/>
            <person name="Guy L."/>
            <person name="Ettema T.J."/>
        </authorList>
    </citation>
    <scope>NUCLEOTIDE SEQUENCE</scope>
</reference>
<comment type="caution">
    <text evidence="10">The sequence shown here is derived from an EMBL/GenBank/DDBJ whole genome shotgun (WGS) entry which is preliminary data.</text>
</comment>
<dbReference type="Gene3D" id="1.20.5.3310">
    <property type="match status" value="1"/>
</dbReference>
<name>A0A0F9Q700_9ZZZZ</name>
<accession>A0A0F9Q700</accession>
<evidence type="ECO:0000256" key="3">
    <source>
        <dbReference type="ARBA" id="ARBA00022475"/>
    </source>
</evidence>
<keyword evidence="4" id="KW-0812">Transmembrane</keyword>
<evidence type="ECO:0000256" key="6">
    <source>
        <dbReference type="ARBA" id="ARBA00022989"/>
    </source>
</evidence>
<feature type="region of interest" description="Disordered" evidence="9">
    <location>
        <begin position="42"/>
        <end position="72"/>
    </location>
</feature>
<dbReference type="PANTHER" id="PTHR42982">
    <property type="entry name" value="SEC-INDEPENDENT PROTEIN TRANSLOCASE PROTEIN TATA"/>
    <property type="match status" value="1"/>
</dbReference>
<sequence length="72" mass="7668">MFGLGATELLIIFAIILVLFGASRIPQIASALGKSIKEFKKSTEEVDTSTVVDDSAPKKKASKKKSKAKSKA</sequence>
<dbReference type="HAMAP" id="MF_00236">
    <property type="entry name" value="TatA_E"/>
    <property type="match status" value="1"/>
</dbReference>
<evidence type="ECO:0000256" key="7">
    <source>
        <dbReference type="ARBA" id="ARBA00023010"/>
    </source>
</evidence>
<feature type="compositionally biased region" description="Basic residues" evidence="9">
    <location>
        <begin position="58"/>
        <end position="72"/>
    </location>
</feature>
<dbReference type="PRINTS" id="PR01506">
    <property type="entry name" value="TATBPROTEIN"/>
</dbReference>
<organism evidence="10">
    <name type="scientific">marine sediment metagenome</name>
    <dbReference type="NCBI Taxonomy" id="412755"/>
    <lineage>
        <taxon>unclassified sequences</taxon>
        <taxon>metagenomes</taxon>
        <taxon>ecological metagenomes</taxon>
    </lineage>
</organism>
<evidence type="ECO:0000256" key="1">
    <source>
        <dbReference type="ARBA" id="ARBA00004162"/>
    </source>
</evidence>
<dbReference type="InterPro" id="IPR006312">
    <property type="entry name" value="TatA/E"/>
</dbReference>
<keyword evidence="7" id="KW-0811">Translocation</keyword>
<evidence type="ECO:0000256" key="5">
    <source>
        <dbReference type="ARBA" id="ARBA00022927"/>
    </source>
</evidence>
<evidence type="ECO:0008006" key="11">
    <source>
        <dbReference type="Google" id="ProtNLM"/>
    </source>
</evidence>
<gene>
    <name evidence="10" type="ORF">LCGC14_1050830</name>
</gene>
<keyword evidence="6" id="KW-1133">Transmembrane helix</keyword>
<dbReference type="GO" id="GO:0043953">
    <property type="term" value="P:protein transport by the Tat complex"/>
    <property type="evidence" value="ECO:0007669"/>
    <property type="project" value="InterPro"/>
</dbReference>
<dbReference type="PANTHER" id="PTHR42982:SF1">
    <property type="entry name" value="SEC-INDEPENDENT PROTEIN TRANSLOCASE PROTEIN TATA"/>
    <property type="match status" value="1"/>
</dbReference>
<dbReference type="NCBIfam" id="TIGR01411">
    <property type="entry name" value="tatAE"/>
    <property type="match status" value="1"/>
</dbReference>
<evidence type="ECO:0000256" key="9">
    <source>
        <dbReference type="SAM" id="MobiDB-lite"/>
    </source>
</evidence>
<evidence type="ECO:0000256" key="2">
    <source>
        <dbReference type="ARBA" id="ARBA00022448"/>
    </source>
</evidence>
<evidence type="ECO:0000256" key="4">
    <source>
        <dbReference type="ARBA" id="ARBA00022692"/>
    </source>
</evidence>
<dbReference type="AlphaFoldDB" id="A0A0F9Q700"/>